<evidence type="ECO:0008006" key="3">
    <source>
        <dbReference type="Google" id="ProtNLM"/>
    </source>
</evidence>
<proteinExistence type="predicted"/>
<dbReference type="EMBL" id="ATAY01000094">
    <property type="protein sequence ID" value="EPR08094.1"/>
    <property type="molecule type" value="Genomic_DNA"/>
</dbReference>
<dbReference type="RefSeq" id="WP_020817038.1">
    <property type="nucleotide sequence ID" value="NZ_ATAY01000094.1"/>
</dbReference>
<gene>
    <name evidence="1" type="ORF">L323_18330</name>
</gene>
<dbReference type="Proteomes" id="UP000016860">
    <property type="component" value="Unassembled WGS sequence"/>
</dbReference>
<name>U4QYE8_9FIRM</name>
<evidence type="ECO:0000313" key="1">
    <source>
        <dbReference type="EMBL" id="EPR08094.1"/>
    </source>
</evidence>
<comment type="caution">
    <text evidence="1">The sequence shown here is derived from an EMBL/GenBank/DDBJ whole genome shotgun (WGS) entry which is preliminary data.</text>
</comment>
<organism evidence="1 2">
    <name type="scientific">Ruminiclostridium papyrosolvens C7</name>
    <dbReference type="NCBI Taxonomy" id="1330534"/>
    <lineage>
        <taxon>Bacteria</taxon>
        <taxon>Bacillati</taxon>
        <taxon>Bacillota</taxon>
        <taxon>Clostridia</taxon>
        <taxon>Eubacteriales</taxon>
        <taxon>Oscillospiraceae</taxon>
        <taxon>Ruminiclostridium</taxon>
    </lineage>
</organism>
<reference evidence="1 2" key="1">
    <citation type="journal article" date="2013" name="Genome Announc.">
        <title>Draft Genome Sequence of the Cellulolytic Bacterium Clostridium papyrosolvens C7 (ATCC 700395).</title>
        <authorList>
            <person name="Zepeda V."/>
            <person name="Dassa B."/>
            <person name="Borovok I."/>
            <person name="Lamed R."/>
            <person name="Bayer E.A."/>
            <person name="Cate J.H."/>
        </authorList>
    </citation>
    <scope>NUCLEOTIDE SEQUENCE [LARGE SCALE GENOMIC DNA]</scope>
    <source>
        <strain evidence="1 2">C7</strain>
    </source>
</reference>
<dbReference type="OrthoDB" id="2662574at2"/>
<dbReference type="PATRIC" id="fig|1330534.3.peg.3638"/>
<protein>
    <recommendedName>
        <fullName evidence="3">Lipoprotein</fullName>
    </recommendedName>
</protein>
<accession>U4QYE8</accession>
<evidence type="ECO:0000313" key="2">
    <source>
        <dbReference type="Proteomes" id="UP000016860"/>
    </source>
</evidence>
<sequence length="210" mass="24327">MKINRIIIFAVLISLALCGCGVNKLTSQSTNAIEENTDISKQYRKDVQKKIPDEINLPYEIRRSLSFVNKKDSIQHLYGSPDIVRSADDYSYEIRNMDDESKLFVFYDKDGIVRNIWRLKKLFNREEFNKINIGKSNGDDVKNIDPYCVIANGAKKDAISEHKLQNNQIVKIKYIKDNDKWIVNGIEYIEKDPSEFASMLLPEDLKSLQK</sequence>
<dbReference type="PROSITE" id="PS51257">
    <property type="entry name" value="PROKAR_LIPOPROTEIN"/>
    <property type="match status" value="1"/>
</dbReference>
<dbReference type="STRING" id="1330534.L323_18330"/>
<dbReference type="AlphaFoldDB" id="U4QYE8"/>